<dbReference type="InterPro" id="IPR000477">
    <property type="entry name" value="RT_dom"/>
</dbReference>
<dbReference type="EMBL" id="JARK01001455">
    <property type="protein sequence ID" value="EYB99960.1"/>
    <property type="molecule type" value="Genomic_DNA"/>
</dbReference>
<dbReference type="PROSITE" id="PS50878">
    <property type="entry name" value="RT_POL"/>
    <property type="match status" value="1"/>
</dbReference>
<accession>A0A016TBA3</accession>
<dbReference type="PANTHER" id="PTHR47027">
    <property type="entry name" value="REVERSE TRANSCRIPTASE DOMAIN-CONTAINING PROTEIN"/>
    <property type="match status" value="1"/>
</dbReference>
<sequence>MHKLLADHFTSYLEAGVIPKQWKCSRTVLIFKKGDKEEIENYRCIALLSIPYKVSTKIILNRLEGTLDAYQPTEQAGFRKGSRCMDHIHTIMQLIERCREYTMPLIFTFFDYRKAFDSVETNAVLNALIQARQKQKTTTIQLFDKKLRIPIEKGVRQGDTISPKLFTSALQYAMSRLNWYDKGLTIDGKKLSNLRFADDIVLISDNTPEMNQLLNELNEAGEAIGLEMNMKKDDR</sequence>
<organism evidence="2 3">
    <name type="scientific">Ancylostoma ceylanicum</name>
    <dbReference type="NCBI Taxonomy" id="53326"/>
    <lineage>
        <taxon>Eukaryota</taxon>
        <taxon>Metazoa</taxon>
        <taxon>Ecdysozoa</taxon>
        <taxon>Nematoda</taxon>
        <taxon>Chromadorea</taxon>
        <taxon>Rhabditida</taxon>
        <taxon>Rhabditina</taxon>
        <taxon>Rhabditomorpha</taxon>
        <taxon>Strongyloidea</taxon>
        <taxon>Ancylostomatidae</taxon>
        <taxon>Ancylostomatinae</taxon>
        <taxon>Ancylostoma</taxon>
    </lineage>
</organism>
<dbReference type="SUPFAM" id="SSF56672">
    <property type="entry name" value="DNA/RNA polymerases"/>
    <property type="match status" value="1"/>
</dbReference>
<dbReference type="InterPro" id="IPR043128">
    <property type="entry name" value="Rev_trsase/Diguanyl_cyclase"/>
</dbReference>
<dbReference type="PANTHER" id="PTHR47027:SF20">
    <property type="entry name" value="REVERSE TRANSCRIPTASE-LIKE PROTEIN WITH RNA-DIRECTED DNA POLYMERASE DOMAIN"/>
    <property type="match status" value="1"/>
</dbReference>
<dbReference type="Pfam" id="PF00078">
    <property type="entry name" value="RVT_1"/>
    <property type="match status" value="1"/>
</dbReference>
<evidence type="ECO:0000313" key="3">
    <source>
        <dbReference type="Proteomes" id="UP000024635"/>
    </source>
</evidence>
<dbReference type="CDD" id="cd01650">
    <property type="entry name" value="RT_nLTR_like"/>
    <property type="match status" value="1"/>
</dbReference>
<comment type="caution">
    <text evidence="2">The sequence shown here is derived from an EMBL/GenBank/DDBJ whole genome shotgun (WGS) entry which is preliminary data.</text>
</comment>
<feature type="domain" description="Reverse transcriptase" evidence="1">
    <location>
        <begin position="11"/>
        <end position="235"/>
    </location>
</feature>
<proteinExistence type="predicted"/>
<dbReference type="AlphaFoldDB" id="A0A016TBA3"/>
<protein>
    <recommendedName>
        <fullName evidence="1">Reverse transcriptase domain-containing protein</fullName>
    </recommendedName>
</protein>
<gene>
    <name evidence="2" type="primary">Acey_s0119.g870</name>
    <name evidence="2" type="ORF">Y032_0119g870</name>
</gene>
<dbReference type="InterPro" id="IPR043502">
    <property type="entry name" value="DNA/RNA_pol_sf"/>
</dbReference>
<dbReference type="Proteomes" id="UP000024635">
    <property type="component" value="Unassembled WGS sequence"/>
</dbReference>
<keyword evidence="3" id="KW-1185">Reference proteome</keyword>
<dbReference type="OrthoDB" id="410104at2759"/>
<name>A0A016TBA3_9BILA</name>
<evidence type="ECO:0000313" key="2">
    <source>
        <dbReference type="EMBL" id="EYB99960.1"/>
    </source>
</evidence>
<dbReference type="Gene3D" id="3.30.70.270">
    <property type="match status" value="1"/>
</dbReference>
<evidence type="ECO:0000259" key="1">
    <source>
        <dbReference type="PROSITE" id="PS50878"/>
    </source>
</evidence>
<reference evidence="3" key="1">
    <citation type="journal article" date="2015" name="Nat. Genet.">
        <title>The genome and transcriptome of the zoonotic hookworm Ancylostoma ceylanicum identify infection-specific gene families.</title>
        <authorList>
            <person name="Schwarz E.M."/>
            <person name="Hu Y."/>
            <person name="Antoshechkin I."/>
            <person name="Miller M.M."/>
            <person name="Sternberg P.W."/>
            <person name="Aroian R.V."/>
        </authorList>
    </citation>
    <scope>NUCLEOTIDE SEQUENCE</scope>
    <source>
        <strain evidence="3">HY135</strain>
    </source>
</reference>